<dbReference type="PANTHER" id="PTHR43861">
    <property type="entry name" value="TRANS-ACONITATE 2-METHYLTRANSFERASE-RELATED"/>
    <property type="match status" value="1"/>
</dbReference>
<dbReference type="PANTHER" id="PTHR43861:SF1">
    <property type="entry name" value="TRANS-ACONITATE 2-METHYLTRANSFERASE"/>
    <property type="match status" value="1"/>
</dbReference>
<feature type="domain" description="Methyltransferase" evidence="3">
    <location>
        <begin position="41"/>
        <end position="130"/>
    </location>
</feature>
<evidence type="ECO:0000259" key="3">
    <source>
        <dbReference type="Pfam" id="PF13649"/>
    </source>
</evidence>
<keyword evidence="1 4" id="KW-0489">Methyltransferase</keyword>
<gene>
    <name evidence="4" type="ORF">ACFSE6_15650</name>
</gene>
<dbReference type="EMBL" id="JBHUEE010000009">
    <property type="protein sequence ID" value="MFD1719277.1"/>
    <property type="molecule type" value="Genomic_DNA"/>
</dbReference>
<dbReference type="InterPro" id="IPR029063">
    <property type="entry name" value="SAM-dependent_MTases_sf"/>
</dbReference>
<accession>A0ABW4LAH5</accession>
<evidence type="ECO:0000313" key="4">
    <source>
        <dbReference type="EMBL" id="MFD1719277.1"/>
    </source>
</evidence>
<dbReference type="Proteomes" id="UP001597277">
    <property type="component" value="Unassembled WGS sequence"/>
</dbReference>
<dbReference type="RefSeq" id="WP_388009249.1">
    <property type="nucleotide sequence ID" value="NZ_JBHUEE010000009.1"/>
</dbReference>
<keyword evidence="5" id="KW-1185">Reference proteome</keyword>
<dbReference type="SUPFAM" id="SSF53335">
    <property type="entry name" value="S-adenosyl-L-methionine-dependent methyltransferases"/>
    <property type="match status" value="1"/>
</dbReference>
<dbReference type="CDD" id="cd02440">
    <property type="entry name" value="AdoMet_MTases"/>
    <property type="match status" value="1"/>
</dbReference>
<protein>
    <submittedName>
        <fullName evidence="4">Methyltransferase domain-containing protein</fullName>
    </submittedName>
</protein>
<dbReference type="Pfam" id="PF13649">
    <property type="entry name" value="Methyltransf_25"/>
    <property type="match status" value="1"/>
</dbReference>
<evidence type="ECO:0000313" key="5">
    <source>
        <dbReference type="Proteomes" id="UP001597277"/>
    </source>
</evidence>
<dbReference type="Gene3D" id="3.40.50.150">
    <property type="entry name" value="Vaccinia Virus protein VP39"/>
    <property type="match status" value="1"/>
</dbReference>
<name>A0ABW4LAH5_9MICO</name>
<dbReference type="Gene3D" id="1.10.150.290">
    <property type="entry name" value="S-adenosyl-L-methionine-dependent methyltransferases"/>
    <property type="match status" value="1"/>
</dbReference>
<sequence>MSESAPRTTWDATAYDRFGAHRARPVADLLARVGATSPRLVVDLGCGTGASTRPLADRWPHARVVGVDASPEMLEKARATDQRIDWIQADLITWDPPTPPDVVLTNAVLQWIPGHLDLVRDWAGRLAPGGWFALQVPGNAHTTSHTLMRELVAGMPEAEELLPQLLDKTGVGEPEDYAAALHAAGCVDVDAWETTYLHILDPDGRLENPVLEWMRGTGLRPLLGRLPAEREEAFLEQYAAGVAAAHPRTAMGVLMPFRRIFAVGRRR</sequence>
<evidence type="ECO:0000256" key="2">
    <source>
        <dbReference type="ARBA" id="ARBA00022679"/>
    </source>
</evidence>
<dbReference type="InterPro" id="IPR023149">
    <property type="entry name" value="Trans_acon_MeTrfase_C"/>
</dbReference>
<dbReference type="GO" id="GO:0032259">
    <property type="term" value="P:methylation"/>
    <property type="evidence" value="ECO:0007669"/>
    <property type="project" value="UniProtKB-KW"/>
</dbReference>
<evidence type="ECO:0000256" key="1">
    <source>
        <dbReference type="ARBA" id="ARBA00022603"/>
    </source>
</evidence>
<comment type="caution">
    <text evidence="4">The sequence shown here is derived from an EMBL/GenBank/DDBJ whole genome shotgun (WGS) entry which is preliminary data.</text>
</comment>
<proteinExistence type="predicted"/>
<organism evidence="4 5">
    <name type="scientific">Georgenia deserti</name>
    <dbReference type="NCBI Taxonomy" id="2093781"/>
    <lineage>
        <taxon>Bacteria</taxon>
        <taxon>Bacillati</taxon>
        <taxon>Actinomycetota</taxon>
        <taxon>Actinomycetes</taxon>
        <taxon>Micrococcales</taxon>
        <taxon>Bogoriellaceae</taxon>
        <taxon>Georgenia</taxon>
    </lineage>
</organism>
<dbReference type="GO" id="GO:0008168">
    <property type="term" value="F:methyltransferase activity"/>
    <property type="evidence" value="ECO:0007669"/>
    <property type="project" value="UniProtKB-KW"/>
</dbReference>
<reference evidence="5" key="1">
    <citation type="journal article" date="2019" name="Int. J. Syst. Evol. Microbiol.">
        <title>The Global Catalogue of Microorganisms (GCM) 10K type strain sequencing project: providing services to taxonomists for standard genome sequencing and annotation.</title>
        <authorList>
            <consortium name="The Broad Institute Genomics Platform"/>
            <consortium name="The Broad Institute Genome Sequencing Center for Infectious Disease"/>
            <person name="Wu L."/>
            <person name="Ma J."/>
        </authorList>
    </citation>
    <scope>NUCLEOTIDE SEQUENCE [LARGE SCALE GENOMIC DNA]</scope>
    <source>
        <strain evidence="5">JCM 17130</strain>
    </source>
</reference>
<keyword evidence="2" id="KW-0808">Transferase</keyword>
<dbReference type="InterPro" id="IPR041698">
    <property type="entry name" value="Methyltransf_25"/>
</dbReference>